<feature type="transmembrane region" description="Helical" evidence="1">
    <location>
        <begin position="6"/>
        <end position="27"/>
    </location>
</feature>
<proteinExistence type="predicted"/>
<keyword evidence="1" id="KW-0472">Membrane</keyword>
<evidence type="ECO:0008006" key="6">
    <source>
        <dbReference type="Google" id="ProtNLM"/>
    </source>
</evidence>
<evidence type="ECO:0000256" key="1">
    <source>
        <dbReference type="SAM" id="Phobius"/>
    </source>
</evidence>
<dbReference type="EMBL" id="JACHHR010000011">
    <property type="protein sequence ID" value="MBB5213315.1"/>
    <property type="molecule type" value="Genomic_DNA"/>
</dbReference>
<keyword evidence="1" id="KW-1133">Transmembrane helix</keyword>
<evidence type="ECO:0000313" key="3">
    <source>
        <dbReference type="EMBL" id="QHQ38601.1"/>
    </source>
</evidence>
<organism evidence="2 5">
    <name type="scientific">Microbulbifer hydrolyticus</name>
    <dbReference type="NCBI Taxonomy" id="48074"/>
    <lineage>
        <taxon>Bacteria</taxon>
        <taxon>Pseudomonadati</taxon>
        <taxon>Pseudomonadota</taxon>
        <taxon>Gammaproteobacteria</taxon>
        <taxon>Cellvibrionales</taxon>
        <taxon>Microbulbiferaceae</taxon>
        <taxon>Microbulbifer</taxon>
    </lineage>
</organism>
<reference evidence="3 4" key="1">
    <citation type="submission" date="2020-01" db="EMBL/GenBank/DDBJ databases">
        <title>The possibility of degradation of plastic by Microbulbifer hydrolyticus IRE-31.</title>
        <authorList>
            <person name="Liu L."/>
        </authorList>
    </citation>
    <scope>NUCLEOTIDE SEQUENCE [LARGE SCALE GENOMIC DNA]</scope>
    <source>
        <strain evidence="3 4">IRE-31</strain>
    </source>
</reference>
<sequence>MKTQQLWYYITFSSLAVVLLISAYFLHLERDFVSDHRTFKGYIVNDEELSGFFECGGKIGVSFTDAGKTGIYKEYSARKVKLREPIYVEVVGRITDDGGSGWGMAGEPWDQNLEIFELHRVERLLPVACGARPPIELETTYEG</sequence>
<keyword evidence="1" id="KW-0812">Transmembrane</keyword>
<name>A0A6P1T9V3_9GAMM</name>
<dbReference type="Proteomes" id="UP000464675">
    <property type="component" value="Chromosome"/>
</dbReference>
<dbReference type="AlphaFoldDB" id="A0A6P1T9V3"/>
<dbReference type="Proteomes" id="UP000563601">
    <property type="component" value="Unassembled WGS sequence"/>
</dbReference>
<dbReference type="OrthoDB" id="5733199at2"/>
<reference evidence="2 5" key="2">
    <citation type="submission" date="2020-08" db="EMBL/GenBank/DDBJ databases">
        <title>Genomic Encyclopedia of Type Strains, Phase IV (KMG-IV): sequencing the most valuable type-strain genomes for metagenomic binning, comparative biology and taxonomic classification.</title>
        <authorList>
            <person name="Goeker M."/>
        </authorList>
    </citation>
    <scope>NUCLEOTIDE SEQUENCE [LARGE SCALE GENOMIC DNA]</scope>
    <source>
        <strain evidence="2 5">DSM 11525</strain>
    </source>
</reference>
<evidence type="ECO:0000313" key="5">
    <source>
        <dbReference type="Proteomes" id="UP000563601"/>
    </source>
</evidence>
<accession>A0A6P1T9V3</accession>
<evidence type="ECO:0000313" key="4">
    <source>
        <dbReference type="Proteomes" id="UP000464675"/>
    </source>
</evidence>
<dbReference type="EMBL" id="CP047491">
    <property type="protein sequence ID" value="QHQ38601.1"/>
    <property type="molecule type" value="Genomic_DNA"/>
</dbReference>
<dbReference type="RefSeq" id="WP_161857932.1">
    <property type="nucleotide sequence ID" value="NZ_CP047491.1"/>
</dbReference>
<gene>
    <name evidence="3" type="ORF">GTQ55_06105</name>
    <name evidence="2" type="ORF">HNQ53_003567</name>
</gene>
<keyword evidence="4" id="KW-1185">Reference proteome</keyword>
<protein>
    <recommendedName>
        <fullName evidence="6">Cytochrome c maturation protein CcmE</fullName>
    </recommendedName>
</protein>
<evidence type="ECO:0000313" key="2">
    <source>
        <dbReference type="EMBL" id="MBB5213315.1"/>
    </source>
</evidence>